<proteinExistence type="predicted"/>
<dbReference type="Proteomes" id="UP000218287">
    <property type="component" value="Chromosome"/>
</dbReference>
<dbReference type="EMBL" id="AP018174">
    <property type="protein sequence ID" value="BAY16593.1"/>
    <property type="molecule type" value="Genomic_DNA"/>
</dbReference>
<evidence type="ECO:0000313" key="1">
    <source>
        <dbReference type="EMBL" id="BAY16593.1"/>
    </source>
</evidence>
<dbReference type="AlphaFoldDB" id="A0A1Z4GGE0"/>
<name>A0A1Z4GGE0_9CYAN</name>
<keyword evidence="2" id="KW-1185">Reference proteome</keyword>
<evidence type="ECO:0008006" key="3">
    <source>
        <dbReference type="Google" id="ProtNLM"/>
    </source>
</evidence>
<dbReference type="OrthoDB" id="581162at2"/>
<reference evidence="1 2" key="1">
    <citation type="submission" date="2017-06" db="EMBL/GenBank/DDBJ databases">
        <title>Genome sequencing of cyanobaciteial culture collection at National Institute for Environmental Studies (NIES).</title>
        <authorList>
            <person name="Hirose Y."/>
            <person name="Shimura Y."/>
            <person name="Fujisawa T."/>
            <person name="Nakamura Y."/>
            <person name="Kawachi M."/>
        </authorList>
    </citation>
    <scope>NUCLEOTIDE SEQUENCE [LARGE SCALE GENOMIC DNA]</scope>
    <source>
        <strain evidence="1 2">NIES-21</strain>
    </source>
</reference>
<evidence type="ECO:0000313" key="2">
    <source>
        <dbReference type="Proteomes" id="UP000218287"/>
    </source>
</evidence>
<organism evidence="1 2">
    <name type="scientific">Anabaenopsis circularis NIES-21</name>
    <dbReference type="NCBI Taxonomy" id="1085406"/>
    <lineage>
        <taxon>Bacteria</taxon>
        <taxon>Bacillati</taxon>
        <taxon>Cyanobacteriota</taxon>
        <taxon>Cyanophyceae</taxon>
        <taxon>Nostocales</taxon>
        <taxon>Nodulariaceae</taxon>
        <taxon>Anabaenopsis</taxon>
    </lineage>
</organism>
<protein>
    <recommendedName>
        <fullName evidence="3">SprT-like domain-containing protein</fullName>
    </recommendedName>
</protein>
<gene>
    <name evidence="1" type="ORF">NIES21_24230</name>
</gene>
<accession>A0A1Z4GGE0</accession>
<sequence>MKVETISIKNIKVQQNHILKNILHLASTPNQNTAQYQQLTDTLNKIVATIEQICDNLQITPANLANSSRKAYSWFKFLTEEQNLKLHLISTYRVQQITQQILSQVGQDVVEVMIEFTNLAGLYQGKRSSKVAYLKINEGFINASEEVLQALVRCMLLGKTSASTRLIREFASSEEYSSVLLDLDLIADVIAENPQGNFYNLNDLFDELNHEYFAANLVKPRLTWSQIKTYRKFGHYEPARDRVVMSTSLDHVNVPKFVAEFVLYHELLHKYHGTKWVNGKRMVHTTQFRTDERKFKFYAEADSWLKKLASHQS</sequence>